<organism evidence="2 3">
    <name type="scientific">Wenyingzhuangia heitensis</name>
    <dbReference type="NCBI Taxonomy" id="1487859"/>
    <lineage>
        <taxon>Bacteria</taxon>
        <taxon>Pseudomonadati</taxon>
        <taxon>Bacteroidota</taxon>
        <taxon>Flavobacteriia</taxon>
        <taxon>Flavobacteriales</taxon>
        <taxon>Flavobacteriaceae</taxon>
        <taxon>Wenyingzhuangia</taxon>
    </lineage>
</organism>
<evidence type="ECO:0000313" key="3">
    <source>
        <dbReference type="Proteomes" id="UP000745859"/>
    </source>
</evidence>
<protein>
    <submittedName>
        <fullName evidence="2">Phosphoribosyl 1,2-cyclic phosphate phosphodiesterase</fullName>
        <ecNumber evidence="2">3.1.4.55</ecNumber>
    </submittedName>
</protein>
<dbReference type="RefSeq" id="WP_167189579.1">
    <property type="nucleotide sequence ID" value="NZ_JAASQL010000004.1"/>
</dbReference>
<dbReference type="InterPro" id="IPR036866">
    <property type="entry name" value="RibonucZ/Hydroxyglut_hydro"/>
</dbReference>
<proteinExistence type="predicted"/>
<dbReference type="Pfam" id="PF12706">
    <property type="entry name" value="Lactamase_B_2"/>
    <property type="match status" value="1"/>
</dbReference>
<dbReference type="SUPFAM" id="SSF56281">
    <property type="entry name" value="Metallo-hydrolase/oxidoreductase"/>
    <property type="match status" value="1"/>
</dbReference>
<dbReference type="PANTHER" id="PTHR42663:SF6">
    <property type="entry name" value="HYDROLASE C777.06C-RELATED"/>
    <property type="match status" value="1"/>
</dbReference>
<dbReference type="EC" id="3.1.4.55" evidence="2"/>
<comment type="caution">
    <text evidence="2">The sequence shown here is derived from an EMBL/GenBank/DDBJ whole genome shotgun (WGS) entry which is preliminary data.</text>
</comment>
<dbReference type="SMART" id="SM00849">
    <property type="entry name" value="Lactamase_B"/>
    <property type="match status" value="1"/>
</dbReference>
<gene>
    <name evidence="2" type="ORF">FHR24_002609</name>
</gene>
<evidence type="ECO:0000313" key="2">
    <source>
        <dbReference type="EMBL" id="NIJ46131.1"/>
    </source>
</evidence>
<feature type="domain" description="Metallo-beta-lactamase" evidence="1">
    <location>
        <begin position="34"/>
        <end position="223"/>
    </location>
</feature>
<dbReference type="Gene3D" id="3.60.15.10">
    <property type="entry name" value="Ribonuclease Z/Hydroxyacylglutathione hydrolase-like"/>
    <property type="match status" value="1"/>
</dbReference>
<accession>A0ABX0UF18</accession>
<dbReference type="GO" id="GO:0103043">
    <property type="term" value="F:phosphoribosyl 1,2-cyclic phosphate phosphodiesterase activity"/>
    <property type="evidence" value="ECO:0007669"/>
    <property type="project" value="UniProtKB-EC"/>
</dbReference>
<dbReference type="PANTHER" id="PTHR42663">
    <property type="entry name" value="HYDROLASE C777.06C-RELATED-RELATED"/>
    <property type="match status" value="1"/>
</dbReference>
<dbReference type="EMBL" id="JAASQL010000004">
    <property type="protein sequence ID" value="NIJ46131.1"/>
    <property type="molecule type" value="Genomic_DNA"/>
</dbReference>
<evidence type="ECO:0000259" key="1">
    <source>
        <dbReference type="SMART" id="SM00849"/>
    </source>
</evidence>
<reference evidence="2 3" key="1">
    <citation type="submission" date="2020-03" db="EMBL/GenBank/DDBJ databases">
        <title>Genomic Encyclopedia of Type Strains, Phase IV (KMG-IV): sequencing the most valuable type-strain genomes for metagenomic binning, comparative biology and taxonomic classification.</title>
        <authorList>
            <person name="Goeker M."/>
        </authorList>
    </citation>
    <scope>NUCLEOTIDE SEQUENCE [LARGE SCALE GENOMIC DNA]</scope>
    <source>
        <strain evidence="2 3">DSM 101599</strain>
    </source>
</reference>
<keyword evidence="2" id="KW-0378">Hydrolase</keyword>
<dbReference type="Proteomes" id="UP000745859">
    <property type="component" value="Unassembled WGS sequence"/>
</dbReference>
<sequence length="253" mass="28835">MKVTFLGTGTSQGVPMLLSDEPVNFSTDFKDKRMRSSVLIEWEGFSCLVDCGADFRMQMLNNKVTTIDAILFTHEHSDHIAGLDDIRPYCYKKGPMPVFAMQRVMESLYKRYEYIFTTENRYPGAAAVIPTVIDESIFVLGNKDIIPIKVNHGNLPILGYRVENFAYLTDVKTLDASEVLKLKNLEVLVINALRIEEHPTHLNLDEALALVNVLRPKKVYFTHISHRLGFHKEVSEQLPENVFLAYDGLEIKL</sequence>
<dbReference type="InterPro" id="IPR001279">
    <property type="entry name" value="Metallo-B-lactamas"/>
</dbReference>
<keyword evidence="3" id="KW-1185">Reference proteome</keyword>
<name>A0ABX0UF18_9FLAO</name>
<dbReference type="CDD" id="cd16279">
    <property type="entry name" value="metallo-hydrolase-like_MBL-fold"/>
    <property type="match status" value="1"/>
</dbReference>